<name>A0A5N6E878_9EURO</name>
<reference evidence="1 2" key="1">
    <citation type="submission" date="2019-04" db="EMBL/GenBank/DDBJ databases">
        <title>Fungal friends and foes A comparative genomics study of 23 Aspergillus species from section Flavi.</title>
        <authorList>
            <consortium name="DOE Joint Genome Institute"/>
            <person name="Kjaerbolling I."/>
            <person name="Vesth T.C."/>
            <person name="Frisvad J.C."/>
            <person name="Nybo J.L."/>
            <person name="Theobald S."/>
            <person name="Kildgaard S."/>
            <person name="Petersen T.I."/>
            <person name="Kuo A."/>
            <person name="Sato A."/>
            <person name="Lyhne E.K."/>
            <person name="Kogle M.E."/>
            <person name="Wiebenga A."/>
            <person name="Kun R.S."/>
            <person name="Lubbers R.J."/>
            <person name="Makela M.R."/>
            <person name="Barry K."/>
            <person name="Chovatia M."/>
            <person name="Clum A."/>
            <person name="Daum C."/>
            <person name="Haridas S."/>
            <person name="He G."/>
            <person name="LaButti K."/>
            <person name="Lipzen A."/>
            <person name="Mondo S."/>
            <person name="Pangilinan J."/>
            <person name="Riley R."/>
            <person name="Salamov A."/>
            <person name="Simmons B.A."/>
            <person name="Magnuson J.K."/>
            <person name="Henrissat B."/>
            <person name="Mortensen U.H."/>
            <person name="Larsen T.O."/>
            <person name="De vries R.P."/>
            <person name="Grigoriev I.V."/>
            <person name="Machida M."/>
            <person name="Baker S.E."/>
            <person name="Andersen M.R."/>
        </authorList>
    </citation>
    <scope>NUCLEOTIDE SEQUENCE [LARGE SCALE GENOMIC DNA]</scope>
    <source>
        <strain evidence="1 2">CBS 126849</strain>
    </source>
</reference>
<evidence type="ECO:0000313" key="2">
    <source>
        <dbReference type="Proteomes" id="UP000326799"/>
    </source>
</evidence>
<proteinExistence type="predicted"/>
<sequence length="276" mass="31515">MNPVITILQAFNEPLPLVEDDFKESYRKISTSVQSTMDTDPPSVFLQFEASELAVFSKEVLGRQFHPRSRVYADMPILEKNHVLKSEGDVVRIVTMQLLHPVNVVFEEAFPEANLTVHSEWYGGPKSRCDIIWSVQTPGRSEPRVILVLEIKNTHVLRFSDFSPAAAREETLEELKLKAHTLGGGDMTLLQANGIVISKQAQKYREQSAYVVVFDWNAMFLYDFAKERINRGKNAVKGAWFDESKTRSGKQDLTFRHVLLGQLCRAYKRQQSLLLQ</sequence>
<dbReference type="AlphaFoldDB" id="A0A5N6E878"/>
<protein>
    <submittedName>
        <fullName evidence="1">Uncharacterized protein</fullName>
    </submittedName>
</protein>
<organism evidence="1 2">
    <name type="scientific">Aspergillus novoparasiticus</name>
    <dbReference type="NCBI Taxonomy" id="986946"/>
    <lineage>
        <taxon>Eukaryota</taxon>
        <taxon>Fungi</taxon>
        <taxon>Dikarya</taxon>
        <taxon>Ascomycota</taxon>
        <taxon>Pezizomycotina</taxon>
        <taxon>Eurotiomycetes</taxon>
        <taxon>Eurotiomycetidae</taxon>
        <taxon>Eurotiales</taxon>
        <taxon>Aspergillaceae</taxon>
        <taxon>Aspergillus</taxon>
        <taxon>Aspergillus subgen. Circumdati</taxon>
    </lineage>
</organism>
<gene>
    <name evidence="1" type="ORF">BDV33DRAFT_210342</name>
</gene>
<accession>A0A5N6E878</accession>
<keyword evidence="2" id="KW-1185">Reference proteome</keyword>
<dbReference type="EMBL" id="ML733643">
    <property type="protein sequence ID" value="KAB8213295.1"/>
    <property type="molecule type" value="Genomic_DNA"/>
</dbReference>
<dbReference type="Proteomes" id="UP000326799">
    <property type="component" value="Unassembled WGS sequence"/>
</dbReference>
<evidence type="ECO:0000313" key="1">
    <source>
        <dbReference type="EMBL" id="KAB8213295.1"/>
    </source>
</evidence>